<name>A0A7W6DNL8_9RHOB</name>
<feature type="transmembrane region" description="Helical" evidence="1">
    <location>
        <begin position="44"/>
        <end position="74"/>
    </location>
</feature>
<gene>
    <name evidence="2" type="ORF">GGQ68_000206</name>
</gene>
<keyword evidence="3" id="KW-1185">Reference proteome</keyword>
<keyword evidence="1" id="KW-1133">Transmembrane helix</keyword>
<dbReference type="RefSeq" id="WP_183962534.1">
    <property type="nucleotide sequence ID" value="NZ_BAABBZ010000012.1"/>
</dbReference>
<evidence type="ECO:0000313" key="2">
    <source>
        <dbReference type="EMBL" id="MBB3983895.1"/>
    </source>
</evidence>
<dbReference type="AlphaFoldDB" id="A0A7W6DNL8"/>
<evidence type="ECO:0000313" key="3">
    <source>
        <dbReference type="Proteomes" id="UP000541426"/>
    </source>
</evidence>
<dbReference type="Pfam" id="PF07332">
    <property type="entry name" value="Phage_holin_3_6"/>
    <property type="match status" value="1"/>
</dbReference>
<accession>A0A7W6DNL8</accession>
<protein>
    <submittedName>
        <fullName evidence="2">Putative membrane protein YqjE</fullName>
    </submittedName>
</protein>
<organism evidence="2 3">
    <name type="scientific">Sagittula marina</name>
    <dbReference type="NCBI Taxonomy" id="943940"/>
    <lineage>
        <taxon>Bacteria</taxon>
        <taxon>Pseudomonadati</taxon>
        <taxon>Pseudomonadota</taxon>
        <taxon>Alphaproteobacteria</taxon>
        <taxon>Rhodobacterales</taxon>
        <taxon>Roseobacteraceae</taxon>
        <taxon>Sagittula</taxon>
    </lineage>
</organism>
<sequence length="137" mass="14380">MTHHNPSAAGIPAYIVALMEELRSLVRVELALAKAEMSRGAARMAVGAVMLVVAAIFMFVALMVLSAAAVIALYEVLGWTLMWSVLTVGLSALGLAVILALVGAHRIKPGALVPHRAMANLRADLSATTEAPHAKPY</sequence>
<evidence type="ECO:0000256" key="1">
    <source>
        <dbReference type="SAM" id="Phobius"/>
    </source>
</evidence>
<dbReference type="Proteomes" id="UP000541426">
    <property type="component" value="Unassembled WGS sequence"/>
</dbReference>
<dbReference type="EMBL" id="JACIEJ010000001">
    <property type="protein sequence ID" value="MBB3983895.1"/>
    <property type="molecule type" value="Genomic_DNA"/>
</dbReference>
<keyword evidence="1" id="KW-0812">Transmembrane</keyword>
<dbReference type="InterPro" id="IPR009937">
    <property type="entry name" value="Phage_holin_3_6"/>
</dbReference>
<comment type="caution">
    <text evidence="2">The sequence shown here is derived from an EMBL/GenBank/DDBJ whole genome shotgun (WGS) entry which is preliminary data.</text>
</comment>
<reference evidence="2 3" key="1">
    <citation type="submission" date="2020-08" db="EMBL/GenBank/DDBJ databases">
        <title>Genomic Encyclopedia of Type Strains, Phase IV (KMG-IV): sequencing the most valuable type-strain genomes for metagenomic binning, comparative biology and taxonomic classification.</title>
        <authorList>
            <person name="Goeker M."/>
        </authorList>
    </citation>
    <scope>NUCLEOTIDE SEQUENCE [LARGE SCALE GENOMIC DNA]</scope>
    <source>
        <strain evidence="2 3">DSM 102235</strain>
    </source>
</reference>
<keyword evidence="1" id="KW-0472">Membrane</keyword>
<proteinExistence type="predicted"/>
<feature type="transmembrane region" description="Helical" evidence="1">
    <location>
        <begin position="80"/>
        <end position="102"/>
    </location>
</feature>